<dbReference type="CDD" id="cd19166">
    <property type="entry name" value="HemeO-bac"/>
    <property type="match status" value="1"/>
</dbReference>
<dbReference type="EMBL" id="QFPW01000017">
    <property type="protein sequence ID" value="PZQ47304.1"/>
    <property type="molecule type" value="Genomic_DNA"/>
</dbReference>
<dbReference type="AlphaFoldDB" id="A0A2W5N2J9"/>
<sequence length="187" mass="20216">MTDQPHSRRFDRAAPGLRGLLRAETADLHARLDAEAAFTDLRGYGRYLRGTRRFRHAVEQGLGGDEGWRPTRLADLAAADLADLGIAEEAPDLAPGRRPDASAAWGVFYVLEGSALGARFLLGRATALGLGPEHGARHLHAQTAERGRWARFVERLDTDPGIDPEAARAGARAAFELALAAYSIRTP</sequence>
<dbReference type="InterPro" id="IPR016084">
    <property type="entry name" value="Haem_Oase-like_multi-hlx"/>
</dbReference>
<name>A0A2W5N2J9_RHOSU</name>
<dbReference type="Gene3D" id="1.20.910.10">
    <property type="entry name" value="Heme oxygenase-like"/>
    <property type="match status" value="1"/>
</dbReference>
<dbReference type="SUPFAM" id="SSF48613">
    <property type="entry name" value="Heme oxygenase-like"/>
    <property type="match status" value="1"/>
</dbReference>
<protein>
    <recommendedName>
        <fullName evidence="3">Heme oxygenase</fullName>
    </recommendedName>
</protein>
<reference evidence="1 2" key="1">
    <citation type="submission" date="2017-08" db="EMBL/GenBank/DDBJ databases">
        <title>Infants hospitalized years apart are colonized by the same room-sourced microbial strains.</title>
        <authorList>
            <person name="Brooks B."/>
            <person name="Olm M.R."/>
            <person name="Firek B.A."/>
            <person name="Baker R."/>
            <person name="Thomas B.C."/>
            <person name="Morowitz M.J."/>
            <person name="Banfield J.F."/>
        </authorList>
    </citation>
    <scope>NUCLEOTIDE SEQUENCE [LARGE SCALE GENOMIC DNA]</scope>
    <source>
        <strain evidence="1">S2_005_002_R2_34</strain>
    </source>
</reference>
<organism evidence="1 2">
    <name type="scientific">Rhodovulum sulfidophilum</name>
    <name type="common">Rhodobacter sulfidophilus</name>
    <dbReference type="NCBI Taxonomy" id="35806"/>
    <lineage>
        <taxon>Bacteria</taxon>
        <taxon>Pseudomonadati</taxon>
        <taxon>Pseudomonadota</taxon>
        <taxon>Alphaproteobacteria</taxon>
        <taxon>Rhodobacterales</taxon>
        <taxon>Paracoccaceae</taxon>
        <taxon>Rhodovulum</taxon>
    </lineage>
</organism>
<evidence type="ECO:0008006" key="3">
    <source>
        <dbReference type="Google" id="ProtNLM"/>
    </source>
</evidence>
<proteinExistence type="predicted"/>
<gene>
    <name evidence="1" type="ORF">DI556_17685</name>
</gene>
<dbReference type="Proteomes" id="UP000249185">
    <property type="component" value="Unassembled WGS sequence"/>
</dbReference>
<accession>A0A2W5N2J9</accession>
<comment type="caution">
    <text evidence="1">The sequence shown here is derived from an EMBL/GenBank/DDBJ whole genome shotgun (WGS) entry which is preliminary data.</text>
</comment>
<evidence type="ECO:0000313" key="1">
    <source>
        <dbReference type="EMBL" id="PZQ47304.1"/>
    </source>
</evidence>
<evidence type="ECO:0000313" key="2">
    <source>
        <dbReference type="Proteomes" id="UP000249185"/>
    </source>
</evidence>